<keyword evidence="5" id="KW-0862">Zinc</keyword>
<feature type="compositionally biased region" description="Basic and acidic residues" evidence="10">
    <location>
        <begin position="115"/>
        <end position="125"/>
    </location>
</feature>
<dbReference type="EMBL" id="KN847912">
    <property type="protein sequence ID" value="KIR37979.1"/>
    <property type="molecule type" value="Genomic_DNA"/>
</dbReference>
<accession>A0A0D0UV09</accession>
<sequence length="308" mass="35369">MAIPFIDFGHTTYIPDEMKKHMNKDVMQALTPSRSPTPIKIHDSCRIFARILKRKYGVEIPPFNLYPVSWRIISCLGGNPAIHQMTIRLLRLMKINFRLITRQTALVTRPVRGRRLGDDSISSKKDGKRKRTGSPREDQRGGERKGEEKSKLSDNEFDDDGLEEEEEQEGEERDAKDKGKAKGEEVRETYERTKMMYDELPPEVSIAAAWVIVMKMIYGLDGQPRKAIVYEDPAVGLPQETPWLKELCERFENGLFKTRDRGPSKKLNFISMPEDELDAFLNKSEEILLDHRASIPGEFLSALIVECD</sequence>
<protein>
    <submittedName>
        <fullName evidence="11">Uncharacterized protein</fullName>
    </submittedName>
</protein>
<proteinExistence type="inferred from homology"/>
<organism evidence="11 12">
    <name type="scientific">Cryptococcus deuterogattii Ram5</name>
    <dbReference type="NCBI Taxonomy" id="1296110"/>
    <lineage>
        <taxon>Eukaryota</taxon>
        <taxon>Fungi</taxon>
        <taxon>Dikarya</taxon>
        <taxon>Basidiomycota</taxon>
        <taxon>Agaricomycotina</taxon>
        <taxon>Tremellomycetes</taxon>
        <taxon>Tremellales</taxon>
        <taxon>Cryptococcaceae</taxon>
        <taxon>Cryptococcus</taxon>
        <taxon>Cryptococcus gattii species complex</taxon>
    </lineage>
</organism>
<evidence type="ECO:0000313" key="11">
    <source>
        <dbReference type="EMBL" id="KIR37979.1"/>
    </source>
</evidence>
<evidence type="ECO:0000256" key="6">
    <source>
        <dbReference type="ARBA" id="ARBA00023015"/>
    </source>
</evidence>
<comment type="subcellular location">
    <subcellularLocation>
        <location evidence="1">Nucleus</location>
        <location evidence="1">Nucleolus</location>
    </subcellularLocation>
</comment>
<evidence type="ECO:0000256" key="3">
    <source>
        <dbReference type="ARBA" id="ARBA00022723"/>
    </source>
</evidence>
<feature type="compositionally biased region" description="Basic and acidic residues" evidence="10">
    <location>
        <begin position="173"/>
        <end position="185"/>
    </location>
</feature>
<evidence type="ECO:0000313" key="12">
    <source>
        <dbReference type="Proteomes" id="UP000053392"/>
    </source>
</evidence>
<dbReference type="GO" id="GO:0070860">
    <property type="term" value="C:RNA polymerase I core factor complex"/>
    <property type="evidence" value="ECO:0007669"/>
    <property type="project" value="InterPro"/>
</dbReference>
<keyword evidence="7" id="KW-0238">DNA-binding</keyword>
<feature type="region of interest" description="Disordered" evidence="10">
    <location>
        <begin position="115"/>
        <end position="185"/>
    </location>
</feature>
<dbReference type="Proteomes" id="UP000053392">
    <property type="component" value="Unassembled WGS sequence"/>
</dbReference>
<evidence type="ECO:0000256" key="5">
    <source>
        <dbReference type="ARBA" id="ARBA00022833"/>
    </source>
</evidence>
<dbReference type="PANTHER" id="PTHR31576">
    <property type="entry name" value="TATA BOX-BINDING PROTEIN-ASSOCIATED FACTOR RNA POLYMERASE I SUBUNIT B"/>
    <property type="match status" value="1"/>
</dbReference>
<evidence type="ECO:0000256" key="1">
    <source>
        <dbReference type="ARBA" id="ARBA00004604"/>
    </source>
</evidence>
<comment type="similarity">
    <text evidence="2">Belongs to the RRN7/TAF1B family.</text>
</comment>
<dbReference type="InterPro" id="IPR033599">
    <property type="entry name" value="TAF1B/Rrn7"/>
</dbReference>
<evidence type="ECO:0000256" key="2">
    <source>
        <dbReference type="ARBA" id="ARBA00006899"/>
    </source>
</evidence>
<gene>
    <name evidence="11" type="ORF">I313_05974</name>
</gene>
<reference evidence="11 12" key="1">
    <citation type="submission" date="2015-01" db="EMBL/GenBank/DDBJ databases">
        <title>The Genome Sequence of Cryptococcus gattii Ram5.</title>
        <authorList>
            <consortium name="The Broad Institute Genomics Platform"/>
            <person name="Cuomo C."/>
            <person name="Litvintseva A."/>
            <person name="Chen Y."/>
            <person name="Heitman J."/>
            <person name="Sun S."/>
            <person name="Springer D."/>
            <person name="Dromer F."/>
            <person name="Young S."/>
            <person name="Zeng Q."/>
            <person name="Gargeya S."/>
            <person name="Abouelleil A."/>
            <person name="Alvarado L."/>
            <person name="Chapman S.B."/>
            <person name="Gainer-Dewar J."/>
            <person name="Goldberg J."/>
            <person name="Griggs A."/>
            <person name="Gujja S."/>
            <person name="Hansen M."/>
            <person name="Howarth C."/>
            <person name="Imamovic A."/>
            <person name="Larimer J."/>
            <person name="Murphy C."/>
            <person name="Naylor J."/>
            <person name="Pearson M."/>
            <person name="Priest M."/>
            <person name="Roberts A."/>
            <person name="Saif S."/>
            <person name="Shea T."/>
            <person name="Sykes S."/>
            <person name="Wortman J."/>
            <person name="Nusbaum C."/>
            <person name="Birren B."/>
        </authorList>
    </citation>
    <scope>NUCLEOTIDE SEQUENCE [LARGE SCALE GENOMIC DNA]</scope>
    <source>
        <strain evidence="11 12">Ram5</strain>
    </source>
</reference>
<keyword evidence="6" id="KW-0805">Transcription regulation</keyword>
<evidence type="ECO:0000256" key="7">
    <source>
        <dbReference type="ARBA" id="ARBA00023125"/>
    </source>
</evidence>
<keyword evidence="9" id="KW-0539">Nucleus</keyword>
<feature type="compositionally biased region" description="Acidic residues" evidence="10">
    <location>
        <begin position="155"/>
        <end position="172"/>
    </location>
</feature>
<keyword evidence="4" id="KW-0863">Zinc-finger</keyword>
<evidence type="ECO:0000256" key="4">
    <source>
        <dbReference type="ARBA" id="ARBA00022771"/>
    </source>
</evidence>
<evidence type="ECO:0000256" key="8">
    <source>
        <dbReference type="ARBA" id="ARBA00023163"/>
    </source>
</evidence>
<dbReference type="OrthoDB" id="428577at2759"/>
<dbReference type="GO" id="GO:0001164">
    <property type="term" value="F:RNA polymerase I core promoter sequence-specific DNA binding"/>
    <property type="evidence" value="ECO:0007669"/>
    <property type="project" value="InterPro"/>
</dbReference>
<feature type="compositionally biased region" description="Basic and acidic residues" evidence="10">
    <location>
        <begin position="134"/>
        <end position="154"/>
    </location>
</feature>
<dbReference type="HOGENOM" id="CLU_903205_0_0_1"/>
<keyword evidence="3" id="KW-0479">Metal-binding</keyword>
<dbReference type="GO" id="GO:0008270">
    <property type="term" value="F:zinc ion binding"/>
    <property type="evidence" value="ECO:0007669"/>
    <property type="project" value="UniProtKB-KW"/>
</dbReference>
<keyword evidence="8" id="KW-0804">Transcription</keyword>
<name>A0A0D0UV09_9TREE</name>
<dbReference type="AlphaFoldDB" id="A0A0D0UV09"/>
<evidence type="ECO:0000256" key="9">
    <source>
        <dbReference type="ARBA" id="ARBA00023242"/>
    </source>
</evidence>
<keyword evidence="12" id="KW-1185">Reference proteome</keyword>
<evidence type="ECO:0000256" key="10">
    <source>
        <dbReference type="SAM" id="MobiDB-lite"/>
    </source>
</evidence>
<dbReference type="PANTHER" id="PTHR31576:SF2">
    <property type="entry name" value="TATA BOX-BINDING PROTEIN-ASSOCIATED FACTOR RNA POLYMERASE I SUBUNIT B"/>
    <property type="match status" value="1"/>
</dbReference>
<dbReference type="GO" id="GO:0042790">
    <property type="term" value="P:nucleolar large rRNA transcription by RNA polymerase I"/>
    <property type="evidence" value="ECO:0007669"/>
    <property type="project" value="TreeGrafter"/>
</dbReference>